<dbReference type="OrthoDB" id="9803287at2"/>
<dbReference type="InterPro" id="IPR022694">
    <property type="entry name" value="3-OHacyl-CoA_DH"/>
</dbReference>
<feature type="binding site" evidence="4">
    <location>
        <begin position="16"/>
        <end position="21"/>
    </location>
    <ligand>
        <name>NAD(+)</name>
        <dbReference type="ChEBI" id="CHEBI:57540"/>
    </ligand>
</feature>
<evidence type="ECO:0000259" key="5">
    <source>
        <dbReference type="Pfam" id="PF00725"/>
    </source>
</evidence>
<dbReference type="Pfam" id="PF02737">
    <property type="entry name" value="3HCDH_N"/>
    <property type="match status" value="1"/>
</dbReference>
<dbReference type="InterPro" id="IPR006176">
    <property type="entry name" value="3-OHacyl-CoA_DH_NAD-bd"/>
</dbReference>
<evidence type="ECO:0000259" key="6">
    <source>
        <dbReference type="Pfam" id="PF02737"/>
    </source>
</evidence>
<dbReference type="EMBL" id="NEVL01000004">
    <property type="protein sequence ID" value="OZI33188.1"/>
    <property type="molecule type" value="Genomic_DNA"/>
</dbReference>
<evidence type="ECO:0000256" key="4">
    <source>
        <dbReference type="PIRSR" id="PIRSR000105-2"/>
    </source>
</evidence>
<keyword evidence="4" id="KW-0520">NAD</keyword>
<organism evidence="7 8">
    <name type="scientific">Bordetella genomosp. 1</name>
    <dbReference type="NCBI Taxonomy" id="1395607"/>
    <lineage>
        <taxon>Bacteria</taxon>
        <taxon>Pseudomonadati</taxon>
        <taxon>Pseudomonadota</taxon>
        <taxon>Betaproteobacteria</taxon>
        <taxon>Burkholderiales</taxon>
        <taxon>Alcaligenaceae</taxon>
        <taxon>Bordetella</taxon>
    </lineage>
</organism>
<dbReference type="InterPro" id="IPR036291">
    <property type="entry name" value="NAD(P)-bd_dom_sf"/>
</dbReference>
<feature type="binding site" evidence="4">
    <location>
        <position position="39"/>
    </location>
    <ligand>
        <name>NAD(+)</name>
        <dbReference type="ChEBI" id="CHEBI:57540"/>
    </ligand>
</feature>
<dbReference type="AlphaFoldDB" id="A0A261S739"/>
<gene>
    <name evidence="7" type="ORF">CEG14_20315</name>
</gene>
<dbReference type="PIRSF" id="PIRSF000105">
    <property type="entry name" value="HCDH"/>
    <property type="match status" value="1"/>
</dbReference>
<reference evidence="7 8" key="1">
    <citation type="submission" date="2017-05" db="EMBL/GenBank/DDBJ databases">
        <title>Complete and WGS of Bordetella genogroups.</title>
        <authorList>
            <person name="Spilker T."/>
            <person name="LiPuma J."/>
        </authorList>
    </citation>
    <scope>NUCLEOTIDE SEQUENCE [LARGE SCALE GENOMIC DNA]</scope>
    <source>
        <strain evidence="7 8">AU17610</strain>
    </source>
</reference>
<sequence length="307" mass="33471">MNRGTRSASTHVAVLGAGLMGHGIAQVFSQAGFGVSIWDPDQMALTDVPRRIAEHLEQLGETPKGEITLSSTLAECVRGCDLVVEAAPERLELKQNLIRQIDEANPDCIIASNTSVLRITEIALNARNPHRIVGTHWWNPPYLIPVVEVVRGEQTGEGAAARVTQWLLDAGKLPVDVFKDAPGFVGNRMQFALVREAAHIVDEGICSAETVDLVARHTFGRRIAAVGPLRNSDYIGLDLVEAILDYLAPSLSDARRTPALIRKLVADGRKGAKTGSGIFEWREGERKEAEERLLKHLMAMQSLTASH</sequence>
<name>A0A261S739_9BORD</name>
<dbReference type="InterPro" id="IPR006108">
    <property type="entry name" value="3HC_DH_C"/>
</dbReference>
<dbReference type="GO" id="GO:0070403">
    <property type="term" value="F:NAD+ binding"/>
    <property type="evidence" value="ECO:0007669"/>
    <property type="project" value="InterPro"/>
</dbReference>
<dbReference type="PROSITE" id="PS00067">
    <property type="entry name" value="3HCDH"/>
    <property type="match status" value="1"/>
</dbReference>
<dbReference type="Pfam" id="PF00725">
    <property type="entry name" value="3HCDH"/>
    <property type="match status" value="1"/>
</dbReference>
<feature type="domain" description="3-hydroxyacyl-CoA dehydrogenase C-terminal" evidence="5">
    <location>
        <begin position="183"/>
        <end position="281"/>
    </location>
</feature>
<comment type="similarity">
    <text evidence="1">Belongs to the 3-hydroxyacyl-CoA dehydrogenase family.</text>
</comment>
<dbReference type="InterPro" id="IPR006180">
    <property type="entry name" value="3-OHacyl-CoA_DH_CS"/>
</dbReference>
<dbReference type="PANTHER" id="PTHR48075:SF5">
    <property type="entry name" value="3-HYDROXYBUTYRYL-COA DEHYDROGENASE"/>
    <property type="match status" value="1"/>
</dbReference>
<comment type="caution">
    <text evidence="7">The sequence shown here is derived from an EMBL/GenBank/DDBJ whole genome shotgun (WGS) entry which is preliminary data.</text>
</comment>
<keyword evidence="2" id="KW-0560">Oxidoreductase</keyword>
<dbReference type="SUPFAM" id="SSF51735">
    <property type="entry name" value="NAD(P)-binding Rossmann-fold domains"/>
    <property type="match status" value="1"/>
</dbReference>
<feature type="binding site" evidence="4">
    <location>
        <position position="273"/>
    </location>
    <ligand>
        <name>NAD(+)</name>
        <dbReference type="ChEBI" id="CHEBI:57540"/>
    </ligand>
</feature>
<dbReference type="GO" id="GO:0006635">
    <property type="term" value="P:fatty acid beta-oxidation"/>
    <property type="evidence" value="ECO:0007669"/>
    <property type="project" value="TreeGrafter"/>
</dbReference>
<feature type="site" description="Important for catalytic activity" evidence="3">
    <location>
        <position position="136"/>
    </location>
</feature>
<feature type="binding site" evidence="4">
    <location>
        <position position="115"/>
    </location>
    <ligand>
        <name>NAD(+)</name>
        <dbReference type="ChEBI" id="CHEBI:57540"/>
    </ligand>
</feature>
<accession>A0A261S739</accession>
<dbReference type="GO" id="GO:0008691">
    <property type="term" value="F:3-hydroxybutyryl-CoA dehydrogenase activity"/>
    <property type="evidence" value="ECO:0007669"/>
    <property type="project" value="TreeGrafter"/>
</dbReference>
<evidence type="ECO:0000256" key="2">
    <source>
        <dbReference type="ARBA" id="ARBA00023002"/>
    </source>
</evidence>
<feature type="binding site" evidence="4">
    <location>
        <position position="94"/>
    </location>
    <ligand>
        <name>NAD(+)</name>
        <dbReference type="ChEBI" id="CHEBI:57540"/>
    </ligand>
</feature>
<dbReference type="PANTHER" id="PTHR48075">
    <property type="entry name" value="3-HYDROXYACYL-COA DEHYDROGENASE FAMILY PROTEIN"/>
    <property type="match status" value="1"/>
</dbReference>
<dbReference type="Gene3D" id="3.40.50.720">
    <property type="entry name" value="NAD(P)-binding Rossmann-like Domain"/>
    <property type="match status" value="1"/>
</dbReference>
<evidence type="ECO:0000256" key="1">
    <source>
        <dbReference type="ARBA" id="ARBA00009463"/>
    </source>
</evidence>
<feature type="domain" description="3-hydroxyacyl-CoA dehydrogenase NAD binding" evidence="6">
    <location>
        <begin position="11"/>
        <end position="180"/>
    </location>
</feature>
<proteinExistence type="inferred from homology"/>
<dbReference type="SUPFAM" id="SSF48179">
    <property type="entry name" value="6-phosphogluconate dehydrogenase C-terminal domain-like"/>
    <property type="match status" value="1"/>
</dbReference>
<protein>
    <submittedName>
        <fullName evidence="7">3-hydroxybutyryl-CoA dehydrogenase</fullName>
    </submittedName>
</protein>
<dbReference type="InterPro" id="IPR008927">
    <property type="entry name" value="6-PGluconate_DH-like_C_sf"/>
</dbReference>
<evidence type="ECO:0000313" key="8">
    <source>
        <dbReference type="Proteomes" id="UP000217005"/>
    </source>
</evidence>
<dbReference type="Proteomes" id="UP000217005">
    <property type="component" value="Unassembled WGS sequence"/>
</dbReference>
<evidence type="ECO:0000256" key="3">
    <source>
        <dbReference type="PIRSR" id="PIRSR000105-1"/>
    </source>
</evidence>
<dbReference type="Gene3D" id="1.10.1040.10">
    <property type="entry name" value="N-(1-d-carboxylethyl)-l-norvaline Dehydrogenase, domain 2"/>
    <property type="match status" value="1"/>
</dbReference>
<feature type="binding site" evidence="4">
    <location>
        <position position="89"/>
    </location>
    <ligand>
        <name>NAD(+)</name>
        <dbReference type="ChEBI" id="CHEBI:57540"/>
    </ligand>
</feature>
<feature type="binding site" evidence="4">
    <location>
        <position position="139"/>
    </location>
    <ligand>
        <name>NAD(+)</name>
        <dbReference type="ChEBI" id="CHEBI:57540"/>
    </ligand>
</feature>
<evidence type="ECO:0000313" key="7">
    <source>
        <dbReference type="EMBL" id="OZI33188.1"/>
    </source>
</evidence>
<dbReference type="InterPro" id="IPR013328">
    <property type="entry name" value="6PGD_dom2"/>
</dbReference>
<dbReference type="RefSeq" id="WP_094828183.1">
    <property type="nucleotide sequence ID" value="NZ_NEVL01000004.1"/>
</dbReference>